<comment type="similarity">
    <text evidence="2">Belongs to the COG4 family.</text>
</comment>
<evidence type="ECO:0000313" key="12">
    <source>
        <dbReference type="Proteomes" id="UP000053558"/>
    </source>
</evidence>
<evidence type="ECO:0000256" key="2">
    <source>
        <dbReference type="ARBA" id="ARBA00009215"/>
    </source>
</evidence>
<evidence type="ECO:0000256" key="3">
    <source>
        <dbReference type="ARBA" id="ARBA00020975"/>
    </source>
</evidence>
<dbReference type="GO" id="GO:0000139">
    <property type="term" value="C:Golgi membrane"/>
    <property type="evidence" value="ECO:0007669"/>
    <property type="project" value="UniProtKB-SubCell"/>
</dbReference>
<protein>
    <recommendedName>
        <fullName evidence="3">Conserved oligomeric Golgi complex subunit 4</fullName>
    </recommendedName>
    <alternativeName>
        <fullName evidence="8">Component of oligomeric Golgi complex 4</fullName>
    </alternativeName>
</protein>
<dbReference type="SMART" id="SM00762">
    <property type="entry name" value="Cog4"/>
    <property type="match status" value="1"/>
</dbReference>
<dbReference type="AlphaFoldDB" id="A0A5M3N1M2"/>
<dbReference type="Pfam" id="PF20662">
    <property type="entry name" value="COG4_C"/>
    <property type="match status" value="1"/>
</dbReference>
<dbReference type="RefSeq" id="XP_007764821.1">
    <property type="nucleotide sequence ID" value="XM_007766631.1"/>
</dbReference>
<dbReference type="InterPro" id="IPR048682">
    <property type="entry name" value="COG4"/>
</dbReference>
<evidence type="ECO:0000256" key="9">
    <source>
        <dbReference type="SAM" id="MobiDB-lite"/>
    </source>
</evidence>
<dbReference type="InterPro" id="IPR048684">
    <property type="entry name" value="COG4_C"/>
</dbReference>
<dbReference type="Pfam" id="PF20663">
    <property type="entry name" value="COG4_N"/>
    <property type="match status" value="1"/>
</dbReference>
<keyword evidence="6" id="KW-0333">Golgi apparatus</keyword>
<dbReference type="Gene3D" id="1.20.58.1970">
    <property type="match status" value="1"/>
</dbReference>
<sequence>MSIDNARGEDVDPVHDDAQLSRKDPRTLTNLNEILDHLSALQSEETDLSNSLSDLLSRRDLITDSLSKLEAVAPRLDDLRSESHQLSAQVLATSRIADRVGGRVRSIDEEMKRVTEAADHIGQVMELKSSLAQLQSCIESRDWESATRHCARAMVVHTEVISGRFAESAIPTSENPLPPVQSLQAARDQLLAIFKHHFEEASRARDAAATSRFFKLFPVVGWEAEGLEAYASFAVDLVRVRAPSSAKTSSSLYYVTSITALFENVAMIVDQHRPIVEKYYGSGKMVPVIRRLLEECDRVLKKAIAGWKEDRLIDRKLSEISNSPLALGGRRQISQTEEDYDPRDIDKILYETAGMNARWSLFRKFLAEELQAQSQDGGADQAEREVKPSAESSLLSLVEQTDACHFFEELMTTCYVPMEVWYTRTIIDKAHRLSSPELSQPVTTTTPDDVFYILKTVYNRVISTGSAKTVTRMTNLLKDVMEKDYSGTIKGKLDDVYRSSGGTVNSTRGEKGEQGSRNTFIMLLNDLDVSCSHMERLVKDMSNHPSISQLFLDVEIEGLKKTILSLNTVVPKFRWTIKSGIEQLFNQLMRPKLRTLIPDVYRDVSYVLDEDSYSAAEYQDAVRKRFVKSWEGLTEGYKDTFTDSNYKQLFSQALDVILRPWEKYILTLRFSELGAIRFDRDLRSVVGYLSSQTLFGDIRGKFVRLQQISTLLNLDPEEDVEEFYSGSGVSWVLTAQEARSIVNLKV</sequence>
<dbReference type="GeneID" id="19199358"/>
<dbReference type="GO" id="GO:0015031">
    <property type="term" value="P:protein transport"/>
    <property type="evidence" value="ECO:0007669"/>
    <property type="project" value="UniProtKB-KW"/>
</dbReference>
<keyword evidence="4" id="KW-0813">Transport</keyword>
<feature type="region of interest" description="Disordered" evidence="9">
    <location>
        <begin position="1"/>
        <end position="25"/>
    </location>
</feature>
<organism evidence="11 12">
    <name type="scientific">Coniophora puteana (strain RWD-64-598)</name>
    <name type="common">Brown rot fungus</name>
    <dbReference type="NCBI Taxonomy" id="741705"/>
    <lineage>
        <taxon>Eukaryota</taxon>
        <taxon>Fungi</taxon>
        <taxon>Dikarya</taxon>
        <taxon>Basidiomycota</taxon>
        <taxon>Agaricomycotina</taxon>
        <taxon>Agaricomycetes</taxon>
        <taxon>Agaricomycetidae</taxon>
        <taxon>Boletales</taxon>
        <taxon>Coniophorineae</taxon>
        <taxon>Coniophoraceae</taxon>
        <taxon>Coniophora</taxon>
    </lineage>
</organism>
<dbReference type="PANTHER" id="PTHR24016:SF0">
    <property type="entry name" value="CONSERVED OLIGOMERIC GOLGI COMPLEX SUBUNIT 4"/>
    <property type="match status" value="1"/>
</dbReference>
<dbReference type="KEGG" id="cput:CONPUDRAFT_118041"/>
<comment type="subcellular location">
    <subcellularLocation>
        <location evidence="1">Golgi apparatus membrane</location>
        <topology evidence="1">Peripheral membrane protein</topology>
    </subcellularLocation>
</comment>
<evidence type="ECO:0000256" key="7">
    <source>
        <dbReference type="ARBA" id="ARBA00023136"/>
    </source>
</evidence>
<evidence type="ECO:0000256" key="4">
    <source>
        <dbReference type="ARBA" id="ARBA00022448"/>
    </source>
</evidence>
<dbReference type="Proteomes" id="UP000053558">
    <property type="component" value="Unassembled WGS sequence"/>
</dbReference>
<evidence type="ECO:0000256" key="6">
    <source>
        <dbReference type="ARBA" id="ARBA00023034"/>
    </source>
</evidence>
<evidence type="ECO:0000256" key="1">
    <source>
        <dbReference type="ARBA" id="ARBA00004395"/>
    </source>
</evidence>
<dbReference type="Pfam" id="PF08318">
    <property type="entry name" value="COG4_m"/>
    <property type="match status" value="1"/>
</dbReference>
<dbReference type="InterPro" id="IPR013167">
    <property type="entry name" value="COG4_M"/>
</dbReference>
<evidence type="ECO:0000256" key="8">
    <source>
        <dbReference type="ARBA" id="ARBA00031340"/>
    </source>
</evidence>
<dbReference type="OMA" id="RASECQQ"/>
<name>A0A5M3N1M2_CONPW</name>
<keyword evidence="12" id="KW-1185">Reference proteome</keyword>
<keyword evidence="7" id="KW-0472">Membrane</keyword>
<dbReference type="OrthoDB" id="47059at2759"/>
<comment type="caution">
    <text evidence="11">The sequence shown here is derived from an EMBL/GenBank/DDBJ whole genome shotgun (WGS) entry which is preliminary data.</text>
</comment>
<dbReference type="PANTHER" id="PTHR24016">
    <property type="entry name" value="CONSERVED OLIGOMERIC GOLGI COMPLEX SUBUNIT 4"/>
    <property type="match status" value="1"/>
</dbReference>
<evidence type="ECO:0000259" key="10">
    <source>
        <dbReference type="SMART" id="SM00762"/>
    </source>
</evidence>
<reference evidence="12" key="1">
    <citation type="journal article" date="2012" name="Science">
        <title>The Paleozoic origin of enzymatic lignin decomposition reconstructed from 31 fungal genomes.</title>
        <authorList>
            <person name="Floudas D."/>
            <person name="Binder M."/>
            <person name="Riley R."/>
            <person name="Barry K."/>
            <person name="Blanchette R.A."/>
            <person name="Henrissat B."/>
            <person name="Martinez A.T."/>
            <person name="Otillar R."/>
            <person name="Spatafora J.W."/>
            <person name="Yadav J.S."/>
            <person name="Aerts A."/>
            <person name="Benoit I."/>
            <person name="Boyd A."/>
            <person name="Carlson A."/>
            <person name="Copeland A."/>
            <person name="Coutinho P.M."/>
            <person name="de Vries R.P."/>
            <person name="Ferreira P."/>
            <person name="Findley K."/>
            <person name="Foster B."/>
            <person name="Gaskell J."/>
            <person name="Glotzer D."/>
            <person name="Gorecki P."/>
            <person name="Heitman J."/>
            <person name="Hesse C."/>
            <person name="Hori C."/>
            <person name="Igarashi K."/>
            <person name="Jurgens J.A."/>
            <person name="Kallen N."/>
            <person name="Kersten P."/>
            <person name="Kohler A."/>
            <person name="Kuees U."/>
            <person name="Kumar T.K.A."/>
            <person name="Kuo A."/>
            <person name="LaButti K."/>
            <person name="Larrondo L.F."/>
            <person name="Lindquist E."/>
            <person name="Ling A."/>
            <person name="Lombard V."/>
            <person name="Lucas S."/>
            <person name="Lundell T."/>
            <person name="Martin R."/>
            <person name="McLaughlin D.J."/>
            <person name="Morgenstern I."/>
            <person name="Morin E."/>
            <person name="Murat C."/>
            <person name="Nagy L.G."/>
            <person name="Nolan M."/>
            <person name="Ohm R.A."/>
            <person name="Patyshakuliyeva A."/>
            <person name="Rokas A."/>
            <person name="Ruiz-Duenas F.J."/>
            <person name="Sabat G."/>
            <person name="Salamov A."/>
            <person name="Samejima M."/>
            <person name="Schmutz J."/>
            <person name="Slot J.C."/>
            <person name="St John F."/>
            <person name="Stenlid J."/>
            <person name="Sun H."/>
            <person name="Sun S."/>
            <person name="Syed K."/>
            <person name="Tsang A."/>
            <person name="Wiebenga A."/>
            <person name="Young D."/>
            <person name="Pisabarro A."/>
            <person name="Eastwood D.C."/>
            <person name="Martin F."/>
            <person name="Cullen D."/>
            <person name="Grigoriev I.V."/>
            <person name="Hibbett D.S."/>
        </authorList>
    </citation>
    <scope>NUCLEOTIDE SEQUENCE [LARGE SCALE GENOMIC DNA]</scope>
    <source>
        <strain evidence="12">RWD-64-598 SS2</strain>
    </source>
</reference>
<evidence type="ECO:0000256" key="5">
    <source>
        <dbReference type="ARBA" id="ARBA00022927"/>
    </source>
</evidence>
<keyword evidence="5" id="KW-0653">Protein transport</keyword>
<proteinExistence type="inferred from homology"/>
<gene>
    <name evidence="11" type="ORF">CONPUDRAFT_118041</name>
</gene>
<dbReference type="EMBL" id="JH711574">
    <property type="protein sequence ID" value="EIW85289.1"/>
    <property type="molecule type" value="Genomic_DNA"/>
</dbReference>
<dbReference type="Gene3D" id="1.10.287.1060">
    <property type="entry name" value="ESAT-6-like"/>
    <property type="match status" value="1"/>
</dbReference>
<accession>A0A5M3N1M2</accession>
<dbReference type="InterPro" id="IPR048680">
    <property type="entry name" value="COG4_N"/>
</dbReference>
<evidence type="ECO:0000313" key="11">
    <source>
        <dbReference type="EMBL" id="EIW85289.1"/>
    </source>
</evidence>
<feature type="domain" description="COG4 transport protein middle alpha-helical bundle" evidence="10">
    <location>
        <begin position="183"/>
        <end position="494"/>
    </location>
</feature>